<proteinExistence type="predicted"/>
<reference evidence="2" key="1">
    <citation type="submission" date="2013-03" db="EMBL/GenBank/DDBJ databases">
        <authorList>
            <person name="Harkins D.M."/>
            <person name="Durkin A.S."/>
            <person name="Brinkac L.M."/>
            <person name="Haft D.H."/>
            <person name="Selengut J.D."/>
            <person name="Sanka R."/>
            <person name="DePew J."/>
            <person name="Purushe J."/>
            <person name="Hartskeerl R.A."/>
            <person name="Ahmed A."/>
            <person name="van der Linden H."/>
            <person name="Goris M.G.A."/>
            <person name="Vinetz J.M."/>
            <person name="Sutton G.G."/>
            <person name="Nierman W.C."/>
            <person name="Fouts D.E."/>
        </authorList>
    </citation>
    <scope>NUCLEOTIDE SEQUENCE [LARGE SCALE GENOMIC DNA]</scope>
    <source>
        <strain evidence="2">ICFT</strain>
    </source>
</reference>
<keyword evidence="1" id="KW-0812">Transmembrane</keyword>
<keyword evidence="1" id="KW-0472">Membrane</keyword>
<keyword evidence="1" id="KW-1133">Transmembrane helix</keyword>
<accession>N1WAE5</accession>
<dbReference type="AlphaFoldDB" id="N1WAE5"/>
<dbReference type="STRING" id="1218598.LEP1GSC060_2837"/>
<keyword evidence="3" id="KW-1185">Reference proteome</keyword>
<dbReference type="EMBL" id="AOHC02000037">
    <property type="protein sequence ID" value="EMY77226.1"/>
    <property type="molecule type" value="Genomic_DNA"/>
</dbReference>
<gene>
    <name evidence="2" type="ORF">LEP1GSC060_2837</name>
</gene>
<dbReference type="Proteomes" id="UP000012313">
    <property type="component" value="Unassembled WGS sequence"/>
</dbReference>
<evidence type="ECO:0000313" key="3">
    <source>
        <dbReference type="Proteomes" id="UP000012313"/>
    </source>
</evidence>
<sequence>MRLRATFWFGSGFIYWGAIRFSSLRKQLTPKTIYRRNWKILELFFLVRIFLKR</sequence>
<name>N1WAE5_9LEPT</name>
<evidence type="ECO:0000256" key="1">
    <source>
        <dbReference type="SAM" id="Phobius"/>
    </source>
</evidence>
<protein>
    <submittedName>
        <fullName evidence="2">Uncharacterized protein</fullName>
    </submittedName>
</protein>
<feature type="transmembrane region" description="Helical" evidence="1">
    <location>
        <begin position="6"/>
        <end position="23"/>
    </location>
</feature>
<evidence type="ECO:0000313" key="2">
    <source>
        <dbReference type="EMBL" id="EMY77226.1"/>
    </source>
</evidence>
<comment type="caution">
    <text evidence="2">The sequence shown here is derived from an EMBL/GenBank/DDBJ whole genome shotgun (WGS) entry which is preliminary data.</text>
</comment>
<organism evidence="2 3">
    <name type="scientific">Leptospira weilii serovar Ranarum str. ICFT</name>
    <dbReference type="NCBI Taxonomy" id="1218598"/>
    <lineage>
        <taxon>Bacteria</taxon>
        <taxon>Pseudomonadati</taxon>
        <taxon>Spirochaetota</taxon>
        <taxon>Spirochaetia</taxon>
        <taxon>Leptospirales</taxon>
        <taxon>Leptospiraceae</taxon>
        <taxon>Leptospira</taxon>
    </lineage>
</organism>